<evidence type="ECO:0000259" key="2">
    <source>
        <dbReference type="Pfam" id="PF20432"/>
    </source>
</evidence>
<protein>
    <recommendedName>
        <fullName evidence="5">DUF2384 domain-containing protein</fullName>
    </recommendedName>
</protein>
<dbReference type="Pfam" id="PF20432">
    <property type="entry name" value="Xre-like-HTH"/>
    <property type="match status" value="1"/>
</dbReference>
<evidence type="ECO:0000313" key="3">
    <source>
        <dbReference type="EMBL" id="GLS89002.1"/>
    </source>
</evidence>
<dbReference type="InterPro" id="IPR024467">
    <property type="entry name" value="Xre/MbcA/ParS-like_toxin-bd"/>
</dbReference>
<feature type="domain" description="Antitoxin Xre-like helix-turn-helix" evidence="2">
    <location>
        <begin position="19"/>
        <end position="53"/>
    </location>
</feature>
<proteinExistence type="predicted"/>
<evidence type="ECO:0008006" key="5">
    <source>
        <dbReference type="Google" id="ProtNLM"/>
    </source>
</evidence>
<dbReference type="EMBL" id="BSPQ01000001">
    <property type="protein sequence ID" value="GLS89002.1"/>
    <property type="molecule type" value="Genomic_DNA"/>
</dbReference>
<comment type="caution">
    <text evidence="3">The sequence shown here is derived from an EMBL/GenBank/DDBJ whole genome shotgun (WGS) entry which is preliminary data.</text>
</comment>
<reference evidence="4" key="1">
    <citation type="journal article" date="2019" name="Int. J. Syst. Evol. Microbiol.">
        <title>The Global Catalogue of Microorganisms (GCM) 10K type strain sequencing project: providing services to taxonomists for standard genome sequencing and annotation.</title>
        <authorList>
            <consortium name="The Broad Institute Genomics Platform"/>
            <consortium name="The Broad Institute Genome Sequencing Center for Infectious Disease"/>
            <person name="Wu L."/>
            <person name="Ma J."/>
        </authorList>
    </citation>
    <scope>NUCLEOTIDE SEQUENCE [LARGE SCALE GENOMIC DNA]</scope>
    <source>
        <strain evidence="4">NBRC 103166</strain>
    </source>
</reference>
<keyword evidence="4" id="KW-1185">Reference proteome</keyword>
<dbReference type="Pfam" id="PF09722">
    <property type="entry name" value="Xre_MbcA_ParS_C"/>
    <property type="match status" value="1"/>
</dbReference>
<dbReference type="InterPro" id="IPR046847">
    <property type="entry name" value="Xre-like_HTH"/>
</dbReference>
<gene>
    <name evidence="3" type="ORF">GCM10007916_00690</name>
</gene>
<sequence length="134" mass="15106">MLATNRAQAKTTNKDESIVLAKAVTRLFKHWGISQDSQCSLLGISLSSRKKLKSMAEGLVGIPTGRDSHERVGYLLAIHKALRLLYPKNPELLYGWITMRNKKFEGRTPLEVMIEDGYLGIAKVSRYLDMSRGR</sequence>
<accession>A0ABQ6DV79</accession>
<feature type="domain" description="Antitoxin Xre/MbcA/ParS-like toxin-binding" evidence="1">
    <location>
        <begin position="82"/>
        <end position="133"/>
    </location>
</feature>
<name>A0ABQ6DV79_9GAMM</name>
<dbReference type="Proteomes" id="UP001157353">
    <property type="component" value="Unassembled WGS sequence"/>
</dbReference>
<evidence type="ECO:0000313" key="4">
    <source>
        <dbReference type="Proteomes" id="UP001157353"/>
    </source>
</evidence>
<organism evidence="3 4">
    <name type="scientific">Psychromonas marina</name>
    <dbReference type="NCBI Taxonomy" id="88364"/>
    <lineage>
        <taxon>Bacteria</taxon>
        <taxon>Pseudomonadati</taxon>
        <taxon>Pseudomonadota</taxon>
        <taxon>Gammaproteobacteria</taxon>
        <taxon>Alteromonadales</taxon>
        <taxon>Psychromonadaceae</taxon>
        <taxon>Psychromonas</taxon>
    </lineage>
</organism>
<dbReference type="RefSeq" id="WP_284202127.1">
    <property type="nucleotide sequence ID" value="NZ_BSPQ01000001.1"/>
</dbReference>
<evidence type="ECO:0000259" key="1">
    <source>
        <dbReference type="Pfam" id="PF09722"/>
    </source>
</evidence>